<evidence type="ECO:0000313" key="1">
    <source>
        <dbReference type="EMBL" id="GIX68435.1"/>
    </source>
</evidence>
<dbReference type="AlphaFoldDB" id="A0AAV4M990"/>
<comment type="caution">
    <text evidence="1">The sequence shown here is derived from an EMBL/GenBank/DDBJ whole genome shotgun (WGS) entry which is preliminary data.</text>
</comment>
<accession>A0AAV4M990</accession>
<reference evidence="1 2" key="1">
    <citation type="submission" date="2021-06" db="EMBL/GenBank/DDBJ databases">
        <title>Caerostris extrusa draft genome.</title>
        <authorList>
            <person name="Kono N."/>
            <person name="Arakawa K."/>
        </authorList>
    </citation>
    <scope>NUCLEOTIDE SEQUENCE [LARGE SCALE GENOMIC DNA]</scope>
</reference>
<organism evidence="1 2">
    <name type="scientific">Caerostris extrusa</name>
    <name type="common">Bark spider</name>
    <name type="synonym">Caerostris bankana</name>
    <dbReference type="NCBI Taxonomy" id="172846"/>
    <lineage>
        <taxon>Eukaryota</taxon>
        <taxon>Metazoa</taxon>
        <taxon>Ecdysozoa</taxon>
        <taxon>Arthropoda</taxon>
        <taxon>Chelicerata</taxon>
        <taxon>Arachnida</taxon>
        <taxon>Araneae</taxon>
        <taxon>Araneomorphae</taxon>
        <taxon>Entelegynae</taxon>
        <taxon>Araneoidea</taxon>
        <taxon>Araneidae</taxon>
        <taxon>Caerostris</taxon>
    </lineage>
</organism>
<proteinExistence type="predicted"/>
<dbReference type="Proteomes" id="UP001054945">
    <property type="component" value="Unassembled WGS sequence"/>
</dbReference>
<evidence type="ECO:0000313" key="2">
    <source>
        <dbReference type="Proteomes" id="UP001054945"/>
    </source>
</evidence>
<dbReference type="EMBL" id="BPLR01001964">
    <property type="protein sequence ID" value="GIX68435.1"/>
    <property type="molecule type" value="Genomic_DNA"/>
</dbReference>
<gene>
    <name evidence="1" type="ORF">CEXT_177231</name>
</gene>
<protein>
    <recommendedName>
        <fullName evidence="3">Transposase</fullName>
    </recommendedName>
</protein>
<sequence length="68" mass="7925">MAEHVSADDIYHRMQNVYRTECLSRATMFRWLQERTKVEENSPRPGQESLVITEETVTALDNLVRNTG</sequence>
<evidence type="ECO:0008006" key="3">
    <source>
        <dbReference type="Google" id="ProtNLM"/>
    </source>
</evidence>
<name>A0AAV4M990_CAEEX</name>
<keyword evidence="2" id="KW-1185">Reference proteome</keyword>